<feature type="compositionally biased region" description="Basic and acidic residues" evidence="1">
    <location>
        <begin position="106"/>
        <end position="115"/>
    </location>
</feature>
<evidence type="ECO:0008006" key="3">
    <source>
        <dbReference type="Google" id="ProtNLM"/>
    </source>
</evidence>
<gene>
    <name evidence="2" type="ORF">BRAFLDRAFT_94629</name>
</gene>
<name>C3ZUM5_BRAFL</name>
<feature type="compositionally biased region" description="Acidic residues" evidence="1">
    <location>
        <begin position="75"/>
        <end position="96"/>
    </location>
</feature>
<protein>
    <recommendedName>
        <fullName evidence="3">Reverse transcriptase domain-containing protein</fullName>
    </recommendedName>
</protein>
<feature type="compositionally biased region" description="Polar residues" evidence="1">
    <location>
        <begin position="19"/>
        <end position="28"/>
    </location>
</feature>
<accession>C3ZUM5</accession>
<dbReference type="InParanoid" id="C3ZUM5"/>
<feature type="region of interest" description="Disordered" evidence="1">
    <location>
        <begin position="1"/>
        <end position="115"/>
    </location>
</feature>
<reference evidence="2" key="1">
    <citation type="journal article" date="2008" name="Nature">
        <title>The amphioxus genome and the evolution of the chordate karyotype.</title>
        <authorList>
            <consortium name="US DOE Joint Genome Institute (JGI-PGF)"/>
            <person name="Putnam N.H."/>
            <person name="Butts T."/>
            <person name="Ferrier D.E.K."/>
            <person name="Furlong R.F."/>
            <person name="Hellsten U."/>
            <person name="Kawashima T."/>
            <person name="Robinson-Rechavi M."/>
            <person name="Shoguchi E."/>
            <person name="Terry A."/>
            <person name="Yu J.-K."/>
            <person name="Benito-Gutierrez E.L."/>
            <person name="Dubchak I."/>
            <person name="Garcia-Fernandez J."/>
            <person name="Gibson-Brown J.J."/>
            <person name="Grigoriev I.V."/>
            <person name="Horton A.C."/>
            <person name="de Jong P.J."/>
            <person name="Jurka J."/>
            <person name="Kapitonov V.V."/>
            <person name="Kohara Y."/>
            <person name="Kuroki Y."/>
            <person name="Lindquist E."/>
            <person name="Lucas S."/>
            <person name="Osoegawa K."/>
            <person name="Pennacchio L.A."/>
            <person name="Salamov A.A."/>
            <person name="Satou Y."/>
            <person name="Sauka-Spengler T."/>
            <person name="Schmutz J."/>
            <person name="Shin-I T."/>
            <person name="Toyoda A."/>
            <person name="Bronner-Fraser M."/>
            <person name="Fujiyama A."/>
            <person name="Holland L.Z."/>
            <person name="Holland P.W.H."/>
            <person name="Satoh N."/>
            <person name="Rokhsar D.S."/>
        </authorList>
    </citation>
    <scope>NUCLEOTIDE SEQUENCE [LARGE SCALE GENOMIC DNA]</scope>
    <source>
        <strain evidence="2">S238N-H82</strain>
        <tissue evidence="2">Testes</tissue>
    </source>
</reference>
<proteinExistence type="predicted"/>
<dbReference type="AlphaFoldDB" id="C3ZUM5"/>
<evidence type="ECO:0000313" key="2">
    <source>
        <dbReference type="EMBL" id="EEN43737.1"/>
    </source>
</evidence>
<organism>
    <name type="scientific">Branchiostoma floridae</name>
    <name type="common">Florida lancelet</name>
    <name type="synonym">Amphioxus</name>
    <dbReference type="NCBI Taxonomy" id="7739"/>
    <lineage>
        <taxon>Eukaryota</taxon>
        <taxon>Metazoa</taxon>
        <taxon>Chordata</taxon>
        <taxon>Cephalochordata</taxon>
        <taxon>Leptocardii</taxon>
        <taxon>Amphioxiformes</taxon>
        <taxon>Branchiostomatidae</taxon>
        <taxon>Branchiostoma</taxon>
    </lineage>
</organism>
<sequence>MSSKWAPVSHPVVLEAGNKSVQPGQVVTDSHEQSRPAHESDTSLVVHTHQAPAVAETAQPVTVSKENDSSPPPLEGDESAIDVEKDQEEEVFEDCSDSASAPPSPTHKEVQSKESLNDAVEAAINFDLGLSALGLSNSEPLSEMSAVPASKQSGMLNTPPCVVFDANVNNVDINVNGEDGMEVIGVFDVNVNNVDINVNREDDMEVSILKRSWPAPADESDDDEESPPFCVGTSIVSTIQGWTSVGAIRVWEVEEQLGWHRLSLTIVLLTHGGSNTLWINFLRGGNAARFSCDRQTALWGLLPHLPIPPAKMRIIAFLVCIVRHFVWRTRCDETFGDKTWTDNEIVVAIKQAVKSRLQIEHRRFGDELFLDMWGVGNSGKPPGRRHLLVSSRINHTEMVGLIPHVWLWLSGFIAKWFAVPGFSCDRQTALWGLLPHLPIPPAKMRIIAFLICIVRHFVWRTRCDETFGDETWTDNEIVVAIKQAVKSRLQIEHRRFGDELFLDMWGVGNSGKPPGRRHLLVSSRINHTEMVGLIPILATW</sequence>
<dbReference type="EMBL" id="GG666684">
    <property type="protein sequence ID" value="EEN43737.1"/>
    <property type="molecule type" value="Genomic_DNA"/>
</dbReference>
<feature type="compositionally biased region" description="Basic and acidic residues" evidence="1">
    <location>
        <begin position="29"/>
        <end position="41"/>
    </location>
</feature>
<evidence type="ECO:0000256" key="1">
    <source>
        <dbReference type="SAM" id="MobiDB-lite"/>
    </source>
</evidence>